<gene>
    <name evidence="3" type="ORF">Tco_0875126</name>
</gene>
<keyword evidence="3" id="KW-0695">RNA-directed DNA polymerase</keyword>
<feature type="region of interest" description="Disordered" evidence="1">
    <location>
        <begin position="68"/>
        <end position="140"/>
    </location>
</feature>
<feature type="domain" description="Integrase catalytic" evidence="2">
    <location>
        <begin position="227"/>
        <end position="398"/>
    </location>
</feature>
<keyword evidence="3" id="KW-0548">Nucleotidyltransferase</keyword>
<dbReference type="InterPro" id="IPR001584">
    <property type="entry name" value="Integrase_cat-core"/>
</dbReference>
<feature type="compositionally biased region" description="Basic and acidic residues" evidence="1">
    <location>
        <begin position="84"/>
        <end position="122"/>
    </location>
</feature>
<sequence length="554" mass="64012">MEEMLAKFIDEGKREHKDMEIFINEFTTTNELLLKERSNLLNELKIEVIELSKVMSNVLIPKNKVNGVTTRGGKMTSKAAPSKEINETRINKNEPPRFEQDVQEKPHDVGGKNKSSSIRERTTQPLVKPQQSSIPFPNNHLYRSQNKSSSIHERTTQPLVKPLQQKFLEILKQLDINILFIESLVQIPKYAKYLKSLLANKSRHEEACTKTMNERCSAVLLNELPLKEKDPMSFTIPYQVLEKHKEAKDLAADHLSVFENPHMEVLTEREIADKFSNEHLMVLKSKFNNDEPWFGVPKALISDRGTYFCKYQLEKALQRYGVTHKLSMTYHPQSNGQTEVTNRAIKRILERSVGYNPKDWSEKLNDALWAFRTAYKTLTSHLMQLNELAKLRDGAYENTIIYKEGTKKWHDSRLRGDKYFKVGEKVLLYNSRLKMYPGKLMSKWSGPNIVKTVYPYGAVEIIDKNGCNFKVNGQRFKKYYEGDIDKKDDEVIEFENGVTTQYGDLARKKSTMLVKYLQSGILAHEINNGESIEQNIKGVSRSNALIMLNYVNYA</sequence>
<dbReference type="PROSITE" id="PS50994">
    <property type="entry name" value="INTEGRASE"/>
    <property type="match status" value="1"/>
</dbReference>
<dbReference type="GO" id="GO:0003964">
    <property type="term" value="F:RNA-directed DNA polymerase activity"/>
    <property type="evidence" value="ECO:0007669"/>
    <property type="project" value="UniProtKB-KW"/>
</dbReference>
<name>A0ABQ5BNK4_9ASTR</name>
<dbReference type="EMBL" id="BQNB010013472">
    <property type="protein sequence ID" value="GJT16420.1"/>
    <property type="molecule type" value="Genomic_DNA"/>
</dbReference>
<organism evidence="3 4">
    <name type="scientific">Tanacetum coccineum</name>
    <dbReference type="NCBI Taxonomy" id="301880"/>
    <lineage>
        <taxon>Eukaryota</taxon>
        <taxon>Viridiplantae</taxon>
        <taxon>Streptophyta</taxon>
        <taxon>Embryophyta</taxon>
        <taxon>Tracheophyta</taxon>
        <taxon>Spermatophyta</taxon>
        <taxon>Magnoliopsida</taxon>
        <taxon>eudicotyledons</taxon>
        <taxon>Gunneridae</taxon>
        <taxon>Pentapetalae</taxon>
        <taxon>asterids</taxon>
        <taxon>campanulids</taxon>
        <taxon>Asterales</taxon>
        <taxon>Asteraceae</taxon>
        <taxon>Asteroideae</taxon>
        <taxon>Anthemideae</taxon>
        <taxon>Anthemidinae</taxon>
        <taxon>Tanacetum</taxon>
    </lineage>
</organism>
<proteinExistence type="predicted"/>
<accession>A0ABQ5BNK4</accession>
<dbReference type="Proteomes" id="UP001151760">
    <property type="component" value="Unassembled WGS sequence"/>
</dbReference>
<evidence type="ECO:0000256" key="1">
    <source>
        <dbReference type="SAM" id="MobiDB-lite"/>
    </source>
</evidence>
<keyword evidence="4" id="KW-1185">Reference proteome</keyword>
<evidence type="ECO:0000259" key="2">
    <source>
        <dbReference type="PROSITE" id="PS50994"/>
    </source>
</evidence>
<reference evidence="3" key="1">
    <citation type="journal article" date="2022" name="Int. J. Mol. Sci.">
        <title>Draft Genome of Tanacetum Coccineum: Genomic Comparison of Closely Related Tanacetum-Family Plants.</title>
        <authorList>
            <person name="Yamashiro T."/>
            <person name="Shiraishi A."/>
            <person name="Nakayama K."/>
            <person name="Satake H."/>
        </authorList>
    </citation>
    <scope>NUCLEOTIDE SEQUENCE</scope>
</reference>
<keyword evidence="3" id="KW-0808">Transferase</keyword>
<dbReference type="InterPro" id="IPR050951">
    <property type="entry name" value="Retrovirus_Pol_polyprotein"/>
</dbReference>
<dbReference type="InterPro" id="IPR012337">
    <property type="entry name" value="RNaseH-like_sf"/>
</dbReference>
<evidence type="ECO:0000313" key="4">
    <source>
        <dbReference type="Proteomes" id="UP001151760"/>
    </source>
</evidence>
<dbReference type="SUPFAM" id="SSF53098">
    <property type="entry name" value="Ribonuclease H-like"/>
    <property type="match status" value="1"/>
</dbReference>
<dbReference type="PANTHER" id="PTHR37984:SF5">
    <property type="entry name" value="PROTEIN NYNRIN-LIKE"/>
    <property type="match status" value="1"/>
</dbReference>
<protein>
    <submittedName>
        <fullName evidence="3">Reverse transcriptase domain-containing protein</fullName>
    </submittedName>
</protein>
<dbReference type="InterPro" id="IPR036397">
    <property type="entry name" value="RNaseH_sf"/>
</dbReference>
<comment type="caution">
    <text evidence="3">The sequence shown here is derived from an EMBL/GenBank/DDBJ whole genome shotgun (WGS) entry which is preliminary data.</text>
</comment>
<evidence type="ECO:0000313" key="3">
    <source>
        <dbReference type="EMBL" id="GJT16420.1"/>
    </source>
</evidence>
<dbReference type="Gene3D" id="3.30.420.10">
    <property type="entry name" value="Ribonuclease H-like superfamily/Ribonuclease H"/>
    <property type="match status" value="1"/>
</dbReference>
<dbReference type="PANTHER" id="PTHR37984">
    <property type="entry name" value="PROTEIN CBG26694"/>
    <property type="match status" value="1"/>
</dbReference>
<reference evidence="3" key="2">
    <citation type="submission" date="2022-01" db="EMBL/GenBank/DDBJ databases">
        <authorList>
            <person name="Yamashiro T."/>
            <person name="Shiraishi A."/>
            <person name="Satake H."/>
            <person name="Nakayama K."/>
        </authorList>
    </citation>
    <scope>NUCLEOTIDE SEQUENCE</scope>
</reference>
<feature type="compositionally biased region" description="Polar residues" evidence="1">
    <location>
        <begin position="123"/>
        <end position="140"/>
    </location>
</feature>